<dbReference type="Bgee" id="108707252">
    <property type="expression patterns" value="Expressed in egg cell and 15 other cell types or tissues"/>
</dbReference>
<proteinExistence type="predicted"/>
<dbReference type="RefSeq" id="XP_018099900.1">
    <property type="nucleotide sequence ID" value="XM_018244411.2"/>
</dbReference>
<protein>
    <submittedName>
        <fullName evidence="2">Uncharacterized protein LOC108707252</fullName>
    </submittedName>
</protein>
<dbReference type="OMA" id="ERLWPLE"/>
<sequence>MAGFYWLPWIWGAWLNVSGAQSVNPAEFSPNPADMGPDTRRLVVSAVAVLVSGFFSMPVASGPIDYSQCRDFNNSLTISVGQNVTLPKLLSSDLFKLERLWPLEGLICELVNGNMKQNYLKCVYGNLTIILINMQISDSGVYLFKNGFGPGICLNISVTGDSFRTTSSTPQDISKKSPSTHSPRSRIYTVITILVSLCGITALILYLYC</sequence>
<reference evidence="2" key="1">
    <citation type="submission" date="2025-08" db="UniProtKB">
        <authorList>
            <consortium name="RefSeq"/>
        </authorList>
    </citation>
    <scope>IDENTIFICATION</scope>
    <source>
        <strain evidence="2">J_2021</strain>
        <tissue evidence="2">Erythrocytes</tissue>
    </source>
</reference>
<accession>A0A1L8HRB4</accession>
<gene>
    <name evidence="2" type="primary">LOC108707252</name>
</gene>
<dbReference type="KEGG" id="xla:108707252"/>
<keyword evidence="1" id="KW-1185">Reference proteome</keyword>
<dbReference type="OrthoDB" id="10594176at2759"/>
<dbReference type="AlphaFoldDB" id="A0A1L8HRB4"/>
<dbReference type="GeneID" id="108707252"/>
<organism evidence="1 2">
    <name type="scientific">Xenopus laevis</name>
    <name type="common">African clawed frog</name>
    <dbReference type="NCBI Taxonomy" id="8355"/>
    <lineage>
        <taxon>Eukaryota</taxon>
        <taxon>Metazoa</taxon>
        <taxon>Chordata</taxon>
        <taxon>Craniata</taxon>
        <taxon>Vertebrata</taxon>
        <taxon>Euteleostomi</taxon>
        <taxon>Amphibia</taxon>
        <taxon>Batrachia</taxon>
        <taxon>Anura</taxon>
        <taxon>Pipoidea</taxon>
        <taxon>Pipidae</taxon>
        <taxon>Xenopodinae</taxon>
        <taxon>Xenopus</taxon>
        <taxon>Xenopus</taxon>
    </lineage>
</organism>
<name>A0A1L8HRB4_XENLA</name>
<evidence type="ECO:0000313" key="1">
    <source>
        <dbReference type="Proteomes" id="UP000186698"/>
    </source>
</evidence>
<dbReference type="Proteomes" id="UP000186698">
    <property type="component" value="Chromosome 1S"/>
</dbReference>
<evidence type="ECO:0000313" key="2">
    <source>
        <dbReference type="RefSeq" id="XP_018099900.1"/>
    </source>
</evidence>
<dbReference type="PaxDb" id="8355-A0A1L8HRB4"/>